<keyword evidence="3" id="KW-1185">Reference proteome</keyword>
<evidence type="ECO:0000313" key="3">
    <source>
        <dbReference type="Proteomes" id="UP001221757"/>
    </source>
</evidence>
<accession>A0AAD7CP60</accession>
<gene>
    <name evidence="2" type="ORF">B0H17DRAFT_1213940</name>
</gene>
<organism evidence="2 3">
    <name type="scientific">Mycena rosella</name>
    <name type="common">Pink bonnet</name>
    <name type="synonym">Agaricus rosellus</name>
    <dbReference type="NCBI Taxonomy" id="1033263"/>
    <lineage>
        <taxon>Eukaryota</taxon>
        <taxon>Fungi</taxon>
        <taxon>Dikarya</taxon>
        <taxon>Basidiomycota</taxon>
        <taxon>Agaricomycotina</taxon>
        <taxon>Agaricomycetes</taxon>
        <taxon>Agaricomycetidae</taxon>
        <taxon>Agaricales</taxon>
        <taxon>Marasmiineae</taxon>
        <taxon>Mycenaceae</taxon>
        <taxon>Mycena</taxon>
    </lineage>
</organism>
<sequence length="309" mass="33132">MWWHPLRLRTLLSREARSAVQRSSLRINYPHAISPCADGHVSSTWRELIHWLLRWSTPRFECLTVSLAIPSAYHPVEARHGIVGAACGALPEPAQSHHTPAPARQGDTLASAPVDLELATVAHPACLRSARDRGGTRTHTGISCVASHPVPRSSGFVPWRTWAVAGAMRFPRRILVPGPQELDSGAPRQGVYARPSDAVAKLGAVRQARDVRSAGASGGRGGDNDGPHDFVCCVTVCVPAPHNPSARFDIPARVYSAAIRHPPSAIRHLPPATRHPPSALRTPPLPPPSATPPAALHRPPAHMQSASCE</sequence>
<protein>
    <submittedName>
        <fullName evidence="2">Uncharacterized protein</fullName>
    </submittedName>
</protein>
<dbReference type="EMBL" id="JARKIE010000307">
    <property type="protein sequence ID" value="KAJ7655523.1"/>
    <property type="molecule type" value="Genomic_DNA"/>
</dbReference>
<feature type="region of interest" description="Disordered" evidence="1">
    <location>
        <begin position="265"/>
        <end position="309"/>
    </location>
</feature>
<name>A0AAD7CP60_MYCRO</name>
<evidence type="ECO:0000313" key="2">
    <source>
        <dbReference type="EMBL" id="KAJ7655523.1"/>
    </source>
</evidence>
<dbReference type="Proteomes" id="UP001221757">
    <property type="component" value="Unassembled WGS sequence"/>
</dbReference>
<comment type="caution">
    <text evidence="2">The sequence shown here is derived from an EMBL/GenBank/DDBJ whole genome shotgun (WGS) entry which is preliminary data.</text>
</comment>
<dbReference type="AlphaFoldDB" id="A0AAD7CP60"/>
<evidence type="ECO:0000256" key="1">
    <source>
        <dbReference type="SAM" id="MobiDB-lite"/>
    </source>
</evidence>
<proteinExistence type="predicted"/>
<reference evidence="2" key="1">
    <citation type="submission" date="2023-03" db="EMBL/GenBank/DDBJ databases">
        <title>Massive genome expansion in bonnet fungi (Mycena s.s.) driven by repeated elements and novel gene families across ecological guilds.</title>
        <authorList>
            <consortium name="Lawrence Berkeley National Laboratory"/>
            <person name="Harder C.B."/>
            <person name="Miyauchi S."/>
            <person name="Viragh M."/>
            <person name="Kuo A."/>
            <person name="Thoen E."/>
            <person name="Andreopoulos B."/>
            <person name="Lu D."/>
            <person name="Skrede I."/>
            <person name="Drula E."/>
            <person name="Henrissat B."/>
            <person name="Morin E."/>
            <person name="Kohler A."/>
            <person name="Barry K."/>
            <person name="LaButti K."/>
            <person name="Morin E."/>
            <person name="Salamov A."/>
            <person name="Lipzen A."/>
            <person name="Mereny Z."/>
            <person name="Hegedus B."/>
            <person name="Baldrian P."/>
            <person name="Stursova M."/>
            <person name="Weitz H."/>
            <person name="Taylor A."/>
            <person name="Grigoriev I.V."/>
            <person name="Nagy L.G."/>
            <person name="Martin F."/>
            <person name="Kauserud H."/>
        </authorList>
    </citation>
    <scope>NUCLEOTIDE SEQUENCE</scope>
    <source>
        <strain evidence="2">CBHHK067</strain>
    </source>
</reference>